<reference evidence="1 2" key="1">
    <citation type="submission" date="2020-04" db="EMBL/GenBank/DDBJ databases">
        <title>Perkinsus chesapeaki whole genome sequence.</title>
        <authorList>
            <person name="Bogema D.R."/>
        </authorList>
    </citation>
    <scope>NUCLEOTIDE SEQUENCE [LARGE SCALE GENOMIC DNA]</scope>
    <source>
        <strain evidence="1">ATCC PRA-425</strain>
    </source>
</reference>
<dbReference type="Proteomes" id="UP000591131">
    <property type="component" value="Unassembled WGS sequence"/>
</dbReference>
<evidence type="ECO:0000313" key="2">
    <source>
        <dbReference type="Proteomes" id="UP000591131"/>
    </source>
</evidence>
<gene>
    <name evidence="1" type="ORF">FOL47_004322</name>
</gene>
<organism evidence="1 2">
    <name type="scientific">Perkinsus chesapeaki</name>
    <name type="common">Clam parasite</name>
    <name type="synonym">Perkinsus andrewsi</name>
    <dbReference type="NCBI Taxonomy" id="330153"/>
    <lineage>
        <taxon>Eukaryota</taxon>
        <taxon>Sar</taxon>
        <taxon>Alveolata</taxon>
        <taxon>Perkinsozoa</taxon>
        <taxon>Perkinsea</taxon>
        <taxon>Perkinsida</taxon>
        <taxon>Perkinsidae</taxon>
        <taxon>Perkinsus</taxon>
    </lineage>
</organism>
<comment type="caution">
    <text evidence="1">The sequence shown here is derived from an EMBL/GenBank/DDBJ whole genome shotgun (WGS) entry which is preliminary data.</text>
</comment>
<evidence type="ECO:0008006" key="3">
    <source>
        <dbReference type="Google" id="ProtNLM"/>
    </source>
</evidence>
<sequence>MRLTAPPGFKFVSNPQSFHTAVEGTTLPMPRSDFSLFGGDSQIFLQEAEYIKKELYGFSCDIEFPDFTSSSAANVFYLETSIGSEVLDQSRMAHVIEAPLVRVITSFQLSFTTSVIGKVNTVSLSFVLSTAIASNSLAGLVVEVPHGFKLATECSPRGTPFTCQAYYTLDGTETNEDVPGARLLLRMRPSSEGVVAGSHKIILDFINPPTLFINEPSDGTLCGMVECWTVRSLINAELVTDPTDWHNTVEKEASIEAFDINSEIGAAGIIPNTIGRNDRPGLLNMVAFTFLMKGSVTESSEMTIRAPPGTLFQEDCLDDIIVKLEDFLEASQIGSLRELEPDVEPTSCSSEGNIIRIGLTAGLQAGLSYAVAVRVWNALEESEDDRSWLIIYSGESSAPIPSFRLWIVSDISITPTQLTRYIVESPIQVSTGINYVTIDFKTYHQISRGGRVRIIAPGDGTAEGSFEFARTTFECDMSFRRLTGDGSALSVAYWGSNDYTCIVENKARYTANINVISSKKTVVSGIIYRAVAGIYNPQRITRVIGTWRIQTYSDMFSNTETSSTENHENALLDTGTARGFPVILDFYTFTMVKKNPDTPERSNTKVEELRFRIALRSAFGENEIIRLTAPPLFTLEDNSRPGICEGFSWDPPTATYLVQSTIECIDNVMIWHLKERYNCAIQPSGACISEIPFILNTTNPSETPRPENNFWVITHELPNGTVSASRAVEGWQIIPSLFSATVELTGKVVGAGSQIGTEIVIMFVPTSTADVLELTVLQPGNFDLSTATPTSSGHVVTEATDTSLTISGAFLAASSENPADGDQVILRLKNIRLGSPGGLTKWHLRTFYAGKVQDLMTINGFSLPGKITVVDKTIVTEYNRDPQTSSVKYPLLSLLPTRAGELGVVKISFTTTMPVNSGHILVIYAPGYTILAASPEAIENSLSFPPSINISTESGQLLSTNLLDSELSSLSPNQLGEGTVIELADGASMSPGNVYTISMDIVTPYDSSLGANWLIETWSQEPQYSITRQPSNTNDRLMVPFDMSSQYYMTVRAVRAAPSSEAVINVVINLRMSPANELLLTAPGGFQFSSNCLIASVTAISEQLEDTNPSTGQPEVVTQLIPSEGDAVNCVPDPDVDPSYRTARVVLGDFACCGIVDRVTMRLRITCPQALPEVRSHWVVRGFQKDRETEKVVGWGVDFVGLEITPMSLARLHYPNVAQVSVNLGVEFATTQKLSGGGTIRLDLPASASATCVSFAELSLASSNGGWVTCELSQDSNAVLIYLNSTLLPGTFSFAVGLLLTKSISPSEYFSIYLMSQTGTIMDAAVKIPAEPVVPGLVVNSLPLRLSADGINALPESILQISFESLGDADAAKYSSTEDFASDNPFDAKSNKPLPRRIVKVTLPLEIQSEVPTDLSISRILVTCPEGFRHLITLESPLPSQVQLTGLVPIIGNYIALTSSDDAFALLIDRTLPMGSGRYEITFPVLVADVHPPVNFWRLSFCRRNT</sequence>
<feature type="non-terminal residue" evidence="1">
    <location>
        <position position="1506"/>
    </location>
</feature>
<evidence type="ECO:0000313" key="1">
    <source>
        <dbReference type="EMBL" id="KAF4666009.1"/>
    </source>
</evidence>
<name>A0A7J6M3A6_PERCH</name>
<protein>
    <recommendedName>
        <fullName evidence="3">Protein arginine methyltransferase 10</fullName>
    </recommendedName>
</protein>
<dbReference type="EMBL" id="JAAPAO010000246">
    <property type="protein sequence ID" value="KAF4666009.1"/>
    <property type="molecule type" value="Genomic_DNA"/>
</dbReference>
<keyword evidence="2" id="KW-1185">Reference proteome</keyword>
<accession>A0A7J6M3A6</accession>
<dbReference type="OrthoDB" id="427990at2759"/>
<proteinExistence type="predicted"/>